<keyword evidence="3" id="KW-1185">Reference proteome</keyword>
<comment type="caution">
    <text evidence="2">The sequence shown here is derived from an EMBL/GenBank/DDBJ whole genome shotgun (WGS) entry which is preliminary data.</text>
</comment>
<dbReference type="Proteomes" id="UP000719766">
    <property type="component" value="Unassembled WGS sequence"/>
</dbReference>
<dbReference type="AlphaFoldDB" id="A0A9P7ABX3"/>
<protein>
    <submittedName>
        <fullName evidence="2">Uncharacterized protein</fullName>
    </submittedName>
</protein>
<evidence type="ECO:0000256" key="1">
    <source>
        <dbReference type="SAM" id="MobiDB-lite"/>
    </source>
</evidence>
<dbReference type="OrthoDB" id="2689073at2759"/>
<evidence type="ECO:0000313" key="2">
    <source>
        <dbReference type="EMBL" id="KAG1785803.1"/>
    </source>
</evidence>
<name>A0A9P7ABX3_9AGAM</name>
<dbReference type="EMBL" id="JABBWE010000103">
    <property type="protein sequence ID" value="KAG1785803.1"/>
    <property type="molecule type" value="Genomic_DNA"/>
</dbReference>
<organism evidence="2 3">
    <name type="scientific">Suillus plorans</name>
    <dbReference type="NCBI Taxonomy" id="116603"/>
    <lineage>
        <taxon>Eukaryota</taxon>
        <taxon>Fungi</taxon>
        <taxon>Dikarya</taxon>
        <taxon>Basidiomycota</taxon>
        <taxon>Agaricomycotina</taxon>
        <taxon>Agaricomycetes</taxon>
        <taxon>Agaricomycetidae</taxon>
        <taxon>Boletales</taxon>
        <taxon>Suillineae</taxon>
        <taxon>Suillaceae</taxon>
        <taxon>Suillus</taxon>
    </lineage>
</organism>
<proteinExistence type="predicted"/>
<accession>A0A9P7ABX3</accession>
<feature type="region of interest" description="Disordered" evidence="1">
    <location>
        <begin position="1"/>
        <end position="20"/>
    </location>
</feature>
<reference evidence="2" key="1">
    <citation type="journal article" date="2020" name="New Phytol.">
        <title>Comparative genomics reveals dynamic genome evolution in host specialist ectomycorrhizal fungi.</title>
        <authorList>
            <person name="Lofgren L.A."/>
            <person name="Nguyen N.H."/>
            <person name="Vilgalys R."/>
            <person name="Ruytinx J."/>
            <person name="Liao H.L."/>
            <person name="Branco S."/>
            <person name="Kuo A."/>
            <person name="LaButti K."/>
            <person name="Lipzen A."/>
            <person name="Andreopoulos W."/>
            <person name="Pangilinan J."/>
            <person name="Riley R."/>
            <person name="Hundley H."/>
            <person name="Na H."/>
            <person name="Barry K."/>
            <person name="Grigoriev I.V."/>
            <person name="Stajich J.E."/>
            <person name="Kennedy P.G."/>
        </authorList>
    </citation>
    <scope>NUCLEOTIDE SEQUENCE</scope>
    <source>
        <strain evidence="2">S12</strain>
    </source>
</reference>
<dbReference type="RefSeq" id="XP_041153286.1">
    <property type="nucleotide sequence ID" value="XM_041300868.1"/>
</dbReference>
<sequence length="181" mass="19594">MLDHAHADDARDSGKPSILRVLDPVTSKGLGDLIKSKSPYPSTAVSHGVPTNKEKTPSQARTQNEDQAALLKYQKKVGTRLDNLKMSESKSQGAAAAMGIAKAETGPNFHLGVILDQEDSCIAGSNTTFQTRKRKVGSIDNVNKENILFPNSAPAIKCICREKTGTDWQTVLDVNAYNEEQ</sequence>
<evidence type="ECO:0000313" key="3">
    <source>
        <dbReference type="Proteomes" id="UP000719766"/>
    </source>
</evidence>
<feature type="region of interest" description="Disordered" evidence="1">
    <location>
        <begin position="29"/>
        <end position="63"/>
    </location>
</feature>
<feature type="compositionally biased region" description="Basic and acidic residues" evidence="1">
    <location>
        <begin position="1"/>
        <end position="14"/>
    </location>
</feature>
<gene>
    <name evidence="2" type="ORF">HD556DRAFT_1313976</name>
</gene>
<dbReference type="GeneID" id="64594632"/>